<keyword evidence="8" id="KW-0675">Receptor</keyword>
<sequence>MRIVAAALLSASHTLKLQDSNGKASTFFWKRGEWFNISEEIAYNINGVSNSHMKKFHVFSNGSLLIRNIAITDEGSYHCRIVSDHTECHGSVTVYLKASTSNSLPYIDRCSPNKGCTIYEELSSTIFLTCKANQVTSDMSLKWFKDSTEITDIAAKGEDKNAMNETIISSTIKIKYGEPQFLTCQASSMKMETAFAHVQLQSEPVHGTSTGIIVFTVVLGVTCAILLGFLLYTFVKQNRDKKTKPDSERPDGETTLFLNEETGPIKEDVDKLKKEISAEQKRTQELRDELSAERAKRLKDEEHKEKLVKVLSAERAKRSMEEKIKEELKETLQKTETDLRVCVFLKRKIYILHCVQRN</sequence>
<evidence type="ECO:0000256" key="9">
    <source>
        <dbReference type="ARBA" id="ARBA00023180"/>
    </source>
</evidence>
<dbReference type="GO" id="GO:0071222">
    <property type="term" value="P:cellular response to lipopolysaccharide"/>
    <property type="evidence" value="ECO:0007669"/>
    <property type="project" value="TreeGrafter"/>
</dbReference>
<keyword evidence="7" id="KW-1015">Disulfide bond</keyword>
<evidence type="ECO:0000256" key="13">
    <source>
        <dbReference type="SAM" id="Phobius"/>
    </source>
</evidence>
<accession>A0A9Q0YFG0</accession>
<evidence type="ECO:0000256" key="11">
    <source>
        <dbReference type="SAM" id="Coils"/>
    </source>
</evidence>
<dbReference type="InterPro" id="IPR013783">
    <property type="entry name" value="Ig-like_fold"/>
</dbReference>
<evidence type="ECO:0000256" key="2">
    <source>
        <dbReference type="ARBA" id="ARBA00022475"/>
    </source>
</evidence>
<dbReference type="InterPro" id="IPR051713">
    <property type="entry name" value="T-cell_Activation_Regulation"/>
</dbReference>
<feature type="domain" description="Ig-like" evidence="14">
    <location>
        <begin position="105"/>
        <end position="196"/>
    </location>
</feature>
<feature type="region of interest" description="Disordered" evidence="12">
    <location>
        <begin position="240"/>
        <end position="260"/>
    </location>
</feature>
<dbReference type="SUPFAM" id="SSF48726">
    <property type="entry name" value="Immunoglobulin"/>
    <property type="match status" value="1"/>
</dbReference>
<keyword evidence="5 13" id="KW-1133">Transmembrane helix</keyword>
<evidence type="ECO:0000256" key="1">
    <source>
        <dbReference type="ARBA" id="ARBA00004251"/>
    </source>
</evidence>
<dbReference type="AlphaFoldDB" id="A0A9Q0YFG0"/>
<dbReference type="InterPro" id="IPR036179">
    <property type="entry name" value="Ig-like_dom_sf"/>
</dbReference>
<evidence type="ECO:0000256" key="8">
    <source>
        <dbReference type="ARBA" id="ARBA00023170"/>
    </source>
</evidence>
<evidence type="ECO:0000259" key="14">
    <source>
        <dbReference type="PROSITE" id="PS50835"/>
    </source>
</evidence>
<keyword evidence="4" id="KW-0732">Signal</keyword>
<proteinExistence type="predicted"/>
<dbReference type="InterPro" id="IPR007110">
    <property type="entry name" value="Ig-like_dom"/>
</dbReference>
<gene>
    <name evidence="15" type="ORF">HOLleu_42441</name>
</gene>
<feature type="coiled-coil region" evidence="11">
    <location>
        <begin position="269"/>
        <end position="338"/>
    </location>
</feature>
<feature type="compositionally biased region" description="Basic and acidic residues" evidence="12">
    <location>
        <begin position="240"/>
        <end position="252"/>
    </location>
</feature>
<dbReference type="EMBL" id="JAIZAY010000074">
    <property type="protein sequence ID" value="KAJ8019152.1"/>
    <property type="molecule type" value="Genomic_DNA"/>
</dbReference>
<evidence type="ECO:0000313" key="15">
    <source>
        <dbReference type="EMBL" id="KAJ8019152.1"/>
    </source>
</evidence>
<evidence type="ECO:0000256" key="12">
    <source>
        <dbReference type="SAM" id="MobiDB-lite"/>
    </source>
</evidence>
<keyword evidence="9" id="KW-0325">Glycoprotein</keyword>
<name>A0A9Q0YFG0_HOLLE</name>
<evidence type="ECO:0000256" key="6">
    <source>
        <dbReference type="ARBA" id="ARBA00023136"/>
    </source>
</evidence>
<keyword evidence="10" id="KW-0393">Immunoglobulin domain</keyword>
<evidence type="ECO:0000256" key="10">
    <source>
        <dbReference type="ARBA" id="ARBA00023319"/>
    </source>
</evidence>
<dbReference type="GO" id="GO:0009897">
    <property type="term" value="C:external side of plasma membrane"/>
    <property type="evidence" value="ECO:0007669"/>
    <property type="project" value="TreeGrafter"/>
</dbReference>
<feature type="transmembrane region" description="Helical" evidence="13">
    <location>
        <begin position="212"/>
        <end position="235"/>
    </location>
</feature>
<dbReference type="Gene3D" id="2.60.40.10">
    <property type="entry name" value="Immunoglobulins"/>
    <property type="match status" value="1"/>
</dbReference>
<dbReference type="GO" id="GO:0006955">
    <property type="term" value="P:immune response"/>
    <property type="evidence" value="ECO:0007669"/>
    <property type="project" value="TreeGrafter"/>
</dbReference>
<protein>
    <submittedName>
        <fullName evidence="15">Signal-regulatory protein beta-1 isoform 3</fullName>
    </submittedName>
</protein>
<keyword evidence="6 13" id="KW-0472">Membrane</keyword>
<comment type="caution">
    <text evidence="15">The sequence shown here is derived from an EMBL/GenBank/DDBJ whole genome shotgun (WGS) entry which is preliminary data.</text>
</comment>
<evidence type="ECO:0000256" key="5">
    <source>
        <dbReference type="ARBA" id="ARBA00022989"/>
    </source>
</evidence>
<dbReference type="OrthoDB" id="6159398at2759"/>
<keyword evidence="3 13" id="KW-0812">Transmembrane</keyword>
<dbReference type="GO" id="GO:0007166">
    <property type="term" value="P:cell surface receptor signaling pathway"/>
    <property type="evidence" value="ECO:0007669"/>
    <property type="project" value="TreeGrafter"/>
</dbReference>
<dbReference type="PANTHER" id="PTHR25466">
    <property type="entry name" value="T-LYMPHOCYTE ACTIVATION ANTIGEN"/>
    <property type="match status" value="1"/>
</dbReference>
<evidence type="ECO:0000256" key="4">
    <source>
        <dbReference type="ARBA" id="ARBA00022729"/>
    </source>
</evidence>
<evidence type="ECO:0000256" key="3">
    <source>
        <dbReference type="ARBA" id="ARBA00022692"/>
    </source>
</evidence>
<organism evidence="15 16">
    <name type="scientific">Holothuria leucospilota</name>
    <name type="common">Black long sea cucumber</name>
    <name type="synonym">Mertensiothuria leucospilota</name>
    <dbReference type="NCBI Taxonomy" id="206669"/>
    <lineage>
        <taxon>Eukaryota</taxon>
        <taxon>Metazoa</taxon>
        <taxon>Echinodermata</taxon>
        <taxon>Eleutherozoa</taxon>
        <taxon>Echinozoa</taxon>
        <taxon>Holothuroidea</taxon>
        <taxon>Aspidochirotacea</taxon>
        <taxon>Aspidochirotida</taxon>
        <taxon>Holothuriidae</taxon>
        <taxon>Holothuria</taxon>
    </lineage>
</organism>
<evidence type="ECO:0000313" key="16">
    <source>
        <dbReference type="Proteomes" id="UP001152320"/>
    </source>
</evidence>
<dbReference type="PANTHER" id="PTHR25466:SF9">
    <property type="entry name" value="FIBRONECTIN TYPE-III DOMAIN-CONTAINING PROTEIN"/>
    <property type="match status" value="1"/>
</dbReference>
<keyword evidence="11" id="KW-0175">Coiled coil</keyword>
<evidence type="ECO:0000256" key="7">
    <source>
        <dbReference type="ARBA" id="ARBA00023157"/>
    </source>
</evidence>
<dbReference type="Proteomes" id="UP001152320">
    <property type="component" value="Unassembled WGS sequence"/>
</dbReference>
<keyword evidence="2" id="KW-1003">Cell membrane</keyword>
<comment type="subcellular location">
    <subcellularLocation>
        <location evidence="1">Cell membrane</location>
        <topology evidence="1">Single-pass type I membrane protein</topology>
    </subcellularLocation>
</comment>
<dbReference type="PROSITE" id="PS50835">
    <property type="entry name" value="IG_LIKE"/>
    <property type="match status" value="1"/>
</dbReference>
<reference evidence="15" key="1">
    <citation type="submission" date="2021-10" db="EMBL/GenBank/DDBJ databases">
        <title>Tropical sea cucumber genome reveals ecological adaptation and Cuvierian tubules defense mechanism.</title>
        <authorList>
            <person name="Chen T."/>
        </authorList>
    </citation>
    <scope>NUCLEOTIDE SEQUENCE</scope>
    <source>
        <strain evidence="15">Nanhai2018</strain>
        <tissue evidence="15">Muscle</tissue>
    </source>
</reference>
<keyword evidence="16" id="KW-1185">Reference proteome</keyword>